<gene>
    <name evidence="1" type="ORF">LPJ66_010234</name>
</gene>
<dbReference type="Proteomes" id="UP001150581">
    <property type="component" value="Unassembled WGS sequence"/>
</dbReference>
<organism evidence="1 2">
    <name type="scientific">Kickxella alabastrina</name>
    <dbReference type="NCBI Taxonomy" id="61397"/>
    <lineage>
        <taxon>Eukaryota</taxon>
        <taxon>Fungi</taxon>
        <taxon>Fungi incertae sedis</taxon>
        <taxon>Zoopagomycota</taxon>
        <taxon>Kickxellomycotina</taxon>
        <taxon>Kickxellomycetes</taxon>
        <taxon>Kickxellales</taxon>
        <taxon>Kickxellaceae</taxon>
        <taxon>Kickxella</taxon>
    </lineage>
</organism>
<name>A0ACC1I4S7_9FUNG</name>
<dbReference type="EMBL" id="JANBPG010002604">
    <property type="protein sequence ID" value="KAJ1885204.1"/>
    <property type="molecule type" value="Genomic_DNA"/>
</dbReference>
<evidence type="ECO:0000313" key="2">
    <source>
        <dbReference type="Proteomes" id="UP001150581"/>
    </source>
</evidence>
<proteinExistence type="predicted"/>
<sequence length="352" mass="39502">MQKSFLDNFSIKSPWMSSNMSTQQSNNDSQNDTLFESQMTGFTDAPMLPHLRSNASSQSEENRRLHQDHKTIKRAIDRINQESSSAFASLHEKTSKLNLSVSDVHSDLKKLERAVIFENDSMRPSTVDMEIKLGNIARGLETKLLSGLSQQISSAIDGKLKNLFASLENKLLKQNASNRREQENIFSVRTSIEELKSIIEGVQKDISELCETIESVKQNTNIQKPPLPLTFQDTESRGRDSIAMDINQLVPMDLGNQLQLPLPLFEGNMLQRMNISGMTSVDKNESIPSNLCVTIWSSVNEMRTSCGNAFFISDAMRSVDRQWSYTLLDGWPTASENAASETSSSASKRKRI</sequence>
<evidence type="ECO:0000313" key="1">
    <source>
        <dbReference type="EMBL" id="KAJ1885204.1"/>
    </source>
</evidence>
<accession>A0ACC1I4S7</accession>
<comment type="caution">
    <text evidence="1">The sequence shown here is derived from an EMBL/GenBank/DDBJ whole genome shotgun (WGS) entry which is preliminary data.</text>
</comment>
<keyword evidence="2" id="KW-1185">Reference proteome</keyword>
<protein>
    <submittedName>
        <fullName evidence="1">Uncharacterized protein</fullName>
    </submittedName>
</protein>
<reference evidence="1" key="1">
    <citation type="submission" date="2022-07" db="EMBL/GenBank/DDBJ databases">
        <title>Phylogenomic reconstructions and comparative analyses of Kickxellomycotina fungi.</title>
        <authorList>
            <person name="Reynolds N.K."/>
            <person name="Stajich J.E."/>
            <person name="Barry K."/>
            <person name="Grigoriev I.V."/>
            <person name="Crous P."/>
            <person name="Smith M.E."/>
        </authorList>
    </citation>
    <scope>NUCLEOTIDE SEQUENCE</scope>
    <source>
        <strain evidence="1">Benny 63K</strain>
    </source>
</reference>